<evidence type="ECO:0000256" key="2">
    <source>
        <dbReference type="ARBA" id="ARBA00005182"/>
    </source>
</evidence>
<keyword evidence="7" id="KW-1133">Transmembrane helix</keyword>
<keyword evidence="3" id="KW-0808">Transferase</keyword>
<evidence type="ECO:0000256" key="7">
    <source>
        <dbReference type="SAM" id="Phobius"/>
    </source>
</evidence>
<dbReference type="OrthoDB" id="9760774at2"/>
<evidence type="ECO:0000259" key="8">
    <source>
        <dbReference type="Pfam" id="PF16822"/>
    </source>
</evidence>
<keyword evidence="6" id="KW-0016">Alginate biosynthesis</keyword>
<evidence type="ECO:0000256" key="6">
    <source>
        <dbReference type="ARBA" id="ARBA00022841"/>
    </source>
</evidence>
<reference evidence="9 10" key="1">
    <citation type="submission" date="2018-05" db="EMBL/GenBank/DDBJ databases">
        <title>Complete Genome Sequence of Deinococcus sp. strain 17bor-2.</title>
        <authorList>
            <person name="Srinivasan S."/>
        </authorList>
    </citation>
    <scope>NUCLEOTIDE SEQUENCE [LARGE SCALE GENOMIC DNA]</scope>
    <source>
        <strain evidence="9 10">17bor-2</strain>
    </source>
</reference>
<keyword evidence="5" id="KW-0574">Periplasm</keyword>
<name>A0A2Z3JCT1_9DEIO</name>
<organism evidence="9 10">
    <name type="scientific">Deinococcus irradiatisoli</name>
    <dbReference type="NCBI Taxonomy" id="2202254"/>
    <lineage>
        <taxon>Bacteria</taxon>
        <taxon>Thermotogati</taxon>
        <taxon>Deinococcota</taxon>
        <taxon>Deinococci</taxon>
        <taxon>Deinococcales</taxon>
        <taxon>Deinococcaceae</taxon>
        <taxon>Deinococcus</taxon>
    </lineage>
</organism>
<keyword evidence="4" id="KW-0732">Signal</keyword>
<evidence type="ECO:0000256" key="4">
    <source>
        <dbReference type="ARBA" id="ARBA00022729"/>
    </source>
</evidence>
<evidence type="ECO:0000313" key="10">
    <source>
        <dbReference type="Proteomes" id="UP000245368"/>
    </source>
</evidence>
<dbReference type="EMBL" id="CP029494">
    <property type="protein sequence ID" value="AWN22973.1"/>
    <property type="molecule type" value="Genomic_DNA"/>
</dbReference>
<dbReference type="RefSeq" id="WP_109826389.1">
    <property type="nucleotide sequence ID" value="NZ_CP029494.1"/>
</dbReference>
<proteinExistence type="predicted"/>
<dbReference type="Pfam" id="PF16822">
    <property type="entry name" value="ALGX"/>
    <property type="match status" value="1"/>
</dbReference>
<feature type="domain" description="AlgX/AlgJ SGNH hydrolase-like" evidence="8">
    <location>
        <begin position="100"/>
        <end position="359"/>
    </location>
</feature>
<evidence type="ECO:0000256" key="5">
    <source>
        <dbReference type="ARBA" id="ARBA00022764"/>
    </source>
</evidence>
<keyword evidence="7" id="KW-0812">Transmembrane</keyword>
<dbReference type="SUPFAM" id="SSF52266">
    <property type="entry name" value="SGNH hydrolase"/>
    <property type="match status" value="1"/>
</dbReference>
<dbReference type="GO" id="GO:0042121">
    <property type="term" value="P:alginic acid biosynthetic process"/>
    <property type="evidence" value="ECO:0007669"/>
    <property type="project" value="UniProtKB-UniPathway"/>
</dbReference>
<sequence>MTEFAQDNLKSNLDNPAAPSVLQWLPAAFLLGVVGIGAALAVTSKGARTFPVGQDVVTGQWMGTYEKNNLDPGVPWRDASVNLWGGLNYRAFGEAREGAVVGKDGWLFTSEEFQTDKTDAVEIAGKVAYIKQVRDDLAKDGAKLVVALIPAKARLYAEDLRAKVPGQTAPLYEAFREHLSKAGIPTPDLLAAMRAAKVQGNLFFHTDTHWTPLGAEVVAQVLAPVVKGLNPDLPAATYSASEKPPVQRSGDLLRYVPVPEGEGPAPDTVQEGVYSRTDDGGGGLLGDVTLAVTLVGTSYSAPSQNNIWHFDGALSKALGTEVLNAAQEGKGPIIPMREYLKSQERKHNPPQVVVWEIPERFLRTRY</sequence>
<comment type="pathway">
    <text evidence="2">Glycan biosynthesis; alginate biosynthesis.</text>
</comment>
<feature type="transmembrane region" description="Helical" evidence="7">
    <location>
        <begin position="21"/>
        <end position="42"/>
    </location>
</feature>
<dbReference type="Proteomes" id="UP000245368">
    <property type="component" value="Chromosome"/>
</dbReference>
<evidence type="ECO:0000256" key="3">
    <source>
        <dbReference type="ARBA" id="ARBA00022679"/>
    </source>
</evidence>
<evidence type="ECO:0000256" key="1">
    <source>
        <dbReference type="ARBA" id="ARBA00004418"/>
    </source>
</evidence>
<accession>A0A2Z3JCT1</accession>
<dbReference type="KEGG" id="dez:DKM44_06805"/>
<dbReference type="UniPathway" id="UPA00286"/>
<comment type="subcellular location">
    <subcellularLocation>
        <location evidence="1">Periplasm</location>
    </subcellularLocation>
</comment>
<gene>
    <name evidence="9" type="ORF">DKM44_06805</name>
</gene>
<keyword evidence="7" id="KW-0472">Membrane</keyword>
<dbReference type="InterPro" id="IPR031811">
    <property type="entry name" value="ALGX/ALGJ_SGNH-like"/>
</dbReference>
<keyword evidence="10" id="KW-1185">Reference proteome</keyword>
<dbReference type="GO" id="GO:0016740">
    <property type="term" value="F:transferase activity"/>
    <property type="evidence" value="ECO:0007669"/>
    <property type="project" value="UniProtKB-KW"/>
</dbReference>
<protein>
    <recommendedName>
        <fullName evidence="8">AlgX/AlgJ SGNH hydrolase-like domain-containing protein</fullName>
    </recommendedName>
</protein>
<dbReference type="GO" id="GO:0042597">
    <property type="term" value="C:periplasmic space"/>
    <property type="evidence" value="ECO:0007669"/>
    <property type="project" value="UniProtKB-SubCell"/>
</dbReference>
<evidence type="ECO:0000313" key="9">
    <source>
        <dbReference type="EMBL" id="AWN22973.1"/>
    </source>
</evidence>
<dbReference type="AlphaFoldDB" id="A0A2Z3JCT1"/>